<organism evidence="2 3">
    <name type="scientific">Cupriavidus campinensis</name>
    <dbReference type="NCBI Taxonomy" id="151783"/>
    <lineage>
        <taxon>Bacteria</taxon>
        <taxon>Pseudomonadati</taxon>
        <taxon>Pseudomonadota</taxon>
        <taxon>Betaproteobacteria</taxon>
        <taxon>Burkholderiales</taxon>
        <taxon>Burkholderiaceae</taxon>
        <taxon>Cupriavidus</taxon>
    </lineage>
</organism>
<dbReference type="Proteomes" id="UP001056132">
    <property type="component" value="Chromosome 1"/>
</dbReference>
<dbReference type="Pfam" id="PF07120">
    <property type="entry name" value="DUF1376"/>
    <property type="match status" value="1"/>
</dbReference>
<name>A0AAE9HY83_9BURK</name>
<reference evidence="2" key="1">
    <citation type="journal article" date="2022" name="Microbiol. Resour. Announc.">
        <title>Genome Sequence of Cupriavidus campinensis Strain G5, a Member of a Bacterial Consortium Capable of Polyethylene Degradation.</title>
        <authorList>
            <person name="Schneider B."/>
            <person name="Pfeiffer F."/>
            <person name="Dyall-Smith M."/>
            <person name="Kunte H.J."/>
        </authorList>
    </citation>
    <scope>NUCLEOTIDE SEQUENCE</scope>
    <source>
        <strain evidence="2">G5</strain>
    </source>
</reference>
<proteinExistence type="predicted"/>
<evidence type="ECO:0000313" key="2">
    <source>
        <dbReference type="EMBL" id="URF02993.1"/>
    </source>
</evidence>
<reference evidence="2" key="2">
    <citation type="submission" date="2022-05" db="EMBL/GenBank/DDBJ databases">
        <authorList>
            <person name="Kunte H.-J."/>
        </authorList>
    </citation>
    <scope>NUCLEOTIDE SEQUENCE</scope>
    <source>
        <strain evidence="2">G5</strain>
    </source>
</reference>
<dbReference type="AlphaFoldDB" id="A0AAE9HY83"/>
<evidence type="ECO:0000256" key="1">
    <source>
        <dbReference type="SAM" id="MobiDB-lite"/>
    </source>
</evidence>
<dbReference type="RefSeq" id="WP_244844980.1">
    <property type="nucleotide sequence ID" value="NZ_CAJPVH010000047.1"/>
</dbReference>
<feature type="compositionally biased region" description="Basic and acidic residues" evidence="1">
    <location>
        <begin position="93"/>
        <end position="107"/>
    </location>
</feature>
<accession>A0AAE9HY83</accession>
<dbReference type="KEGG" id="ccam:M5D45_10540"/>
<feature type="region of interest" description="Disordered" evidence="1">
    <location>
        <begin position="93"/>
        <end position="115"/>
    </location>
</feature>
<dbReference type="InterPro" id="IPR010781">
    <property type="entry name" value="DUF1376"/>
</dbReference>
<sequence>MNYYERHIGDYIRDTVGLSMLEDGAYSRLLDQLYQTEKPLPLDRKEVYRMARATSPAERKAVDYVVGKFFEKGDDGFIQKRAMEILAEYWDRPEQPEKKNSKEGNRERQRKSRERRKAMFEVLAGHGIVPRYDTPMRELEAMLSRVTSQPVTPENCDMSQPVTESVMAPVMGNHSPPPTNHYPDNTLTTADAVVVDSDTAADLVLEPDTGKPRKPGRPDCPHQAIVALYHELLPMCPSIRDWTPARAQALRARWNEDPKRQTLDYWRKLFAYIAESDFLTGRTRPQPGRKPFVASLEWIVKAENFTKIREERYHEQVTA</sequence>
<dbReference type="EMBL" id="CP097330">
    <property type="protein sequence ID" value="URF02993.1"/>
    <property type="molecule type" value="Genomic_DNA"/>
</dbReference>
<gene>
    <name evidence="2" type="ORF">M5D45_10540</name>
</gene>
<evidence type="ECO:0000313" key="3">
    <source>
        <dbReference type="Proteomes" id="UP001056132"/>
    </source>
</evidence>
<protein>
    <submittedName>
        <fullName evidence="2">YdaU family protein</fullName>
    </submittedName>
</protein>